<gene>
    <name evidence="5" type="ORF">SAMN02745752_01774</name>
</gene>
<comment type="similarity">
    <text evidence="1">Belongs to the membrane fusion protein (MFP) (TC 8.A.1) family.</text>
</comment>
<dbReference type="STRING" id="1122209.SAMN02745752_01774"/>
<dbReference type="Gene3D" id="2.40.30.170">
    <property type="match status" value="1"/>
</dbReference>
<feature type="domain" description="YknX-like C-terminal permuted SH3-like" evidence="4">
    <location>
        <begin position="306"/>
        <end position="373"/>
    </location>
</feature>
<reference evidence="5 6" key="1">
    <citation type="submission" date="2016-11" db="EMBL/GenBank/DDBJ databases">
        <authorList>
            <person name="Jaros S."/>
            <person name="Januszkiewicz K."/>
            <person name="Wedrychowicz H."/>
        </authorList>
    </citation>
    <scope>NUCLEOTIDE SEQUENCE [LARGE SCALE GENOMIC DNA]</scope>
    <source>
        <strain evidence="5 6">DSM 21637</strain>
    </source>
</reference>
<keyword evidence="6" id="KW-1185">Reference proteome</keyword>
<evidence type="ECO:0000313" key="6">
    <source>
        <dbReference type="Proteomes" id="UP000182350"/>
    </source>
</evidence>
<dbReference type="SUPFAM" id="SSF111369">
    <property type="entry name" value="HlyD-like secretion proteins"/>
    <property type="match status" value="1"/>
</dbReference>
<dbReference type="GO" id="GO:0015562">
    <property type="term" value="F:efflux transmembrane transporter activity"/>
    <property type="evidence" value="ECO:0007669"/>
    <property type="project" value="TreeGrafter"/>
</dbReference>
<dbReference type="InterPro" id="IPR058637">
    <property type="entry name" value="YknX-like_C"/>
</dbReference>
<dbReference type="NCBIfam" id="TIGR01730">
    <property type="entry name" value="RND_mfp"/>
    <property type="match status" value="1"/>
</dbReference>
<evidence type="ECO:0000259" key="3">
    <source>
        <dbReference type="Pfam" id="PF25876"/>
    </source>
</evidence>
<dbReference type="OrthoDB" id="7265739at2"/>
<dbReference type="InterPro" id="IPR006143">
    <property type="entry name" value="RND_pump_MFP"/>
</dbReference>
<dbReference type="PANTHER" id="PTHR30469:SF15">
    <property type="entry name" value="HLYD FAMILY OF SECRETION PROTEINS"/>
    <property type="match status" value="1"/>
</dbReference>
<dbReference type="EMBL" id="FPJW01000006">
    <property type="protein sequence ID" value="SFX47636.1"/>
    <property type="molecule type" value="Genomic_DNA"/>
</dbReference>
<evidence type="ECO:0000256" key="2">
    <source>
        <dbReference type="SAM" id="Phobius"/>
    </source>
</evidence>
<evidence type="ECO:0000256" key="1">
    <source>
        <dbReference type="ARBA" id="ARBA00009477"/>
    </source>
</evidence>
<dbReference type="Pfam" id="PF25989">
    <property type="entry name" value="YknX_C"/>
    <property type="match status" value="1"/>
</dbReference>
<keyword evidence="2" id="KW-0472">Membrane</keyword>
<dbReference type="PANTHER" id="PTHR30469">
    <property type="entry name" value="MULTIDRUG RESISTANCE PROTEIN MDTA"/>
    <property type="match status" value="1"/>
</dbReference>
<keyword evidence="2" id="KW-1133">Transmembrane helix</keyword>
<feature type="transmembrane region" description="Helical" evidence="2">
    <location>
        <begin position="20"/>
        <end position="39"/>
    </location>
</feature>
<dbReference type="Gene3D" id="1.10.287.470">
    <property type="entry name" value="Helix hairpin bin"/>
    <property type="match status" value="1"/>
</dbReference>
<evidence type="ECO:0000313" key="5">
    <source>
        <dbReference type="EMBL" id="SFX47636.1"/>
    </source>
</evidence>
<evidence type="ECO:0000259" key="4">
    <source>
        <dbReference type="Pfam" id="PF25989"/>
    </source>
</evidence>
<name>A0A1K1XEV6_9GAMM</name>
<sequence>MYPCHASFIDQWALVMRWRLVFIFTVVLFIACAALFITLRSSIPSAPLPTTTTPVLTVRHTFASIQQWPEILHAVGSIAAWQEVIIGAEIGGKRLSRLLVNVGDRVEKGQLLAQLSTGTLEADLMASRAVLQEAEVDAAQARRAADRARMLQGTEALSEQSLDQALAVADTAHARLVAARARVQADLLRLTYTEVRAPDEGLISSISAVEGALLQTGEELMRLQRQSRLEWRAELPGSELVQVVPGQVVHLALGDSQIVEGRVRRVSPQVDPHTRTGIVYVDLESSAQVRAGLFARGELLLAEHRVLTLPETAVLLRDGFSYVFVLDGNQVRQQKVRVGARRGDRVEIREGIENETPVVESGVGFLSDGVTIRLAAVDQKTLSQTSH</sequence>
<dbReference type="Proteomes" id="UP000182350">
    <property type="component" value="Unassembled WGS sequence"/>
</dbReference>
<protein>
    <submittedName>
        <fullName evidence="5">RND family efflux transporter, MFP subunit</fullName>
    </submittedName>
</protein>
<organism evidence="5 6">
    <name type="scientific">Marinospirillum alkaliphilum DSM 21637</name>
    <dbReference type="NCBI Taxonomy" id="1122209"/>
    <lineage>
        <taxon>Bacteria</taxon>
        <taxon>Pseudomonadati</taxon>
        <taxon>Pseudomonadota</taxon>
        <taxon>Gammaproteobacteria</taxon>
        <taxon>Oceanospirillales</taxon>
        <taxon>Oceanospirillaceae</taxon>
        <taxon>Marinospirillum</taxon>
    </lineage>
</organism>
<dbReference type="Gene3D" id="2.40.50.100">
    <property type="match status" value="1"/>
</dbReference>
<proteinExistence type="inferred from homology"/>
<dbReference type="GO" id="GO:1990281">
    <property type="term" value="C:efflux pump complex"/>
    <property type="evidence" value="ECO:0007669"/>
    <property type="project" value="TreeGrafter"/>
</dbReference>
<dbReference type="Gene3D" id="2.40.420.20">
    <property type="match status" value="1"/>
</dbReference>
<dbReference type="AlphaFoldDB" id="A0A1K1XEV6"/>
<feature type="domain" description="Multidrug resistance protein MdtA-like alpha-helical hairpin" evidence="3">
    <location>
        <begin position="124"/>
        <end position="193"/>
    </location>
</feature>
<dbReference type="Pfam" id="PF25876">
    <property type="entry name" value="HH_MFP_RND"/>
    <property type="match status" value="1"/>
</dbReference>
<dbReference type="InterPro" id="IPR058624">
    <property type="entry name" value="MdtA-like_HH"/>
</dbReference>
<accession>A0A1K1XEV6</accession>
<keyword evidence="2" id="KW-0812">Transmembrane</keyword>